<sequence length="159" mass="16786">MTKQTTKPSKIISLDLIDELGLITEQAKGVLQLISVNLNADNQANDEIVGASIRSAIADIEKIDEIIGGAERIVGEDAPASVAPANKPTQSKPSLDSIFESAQRAHAVILLLIDACSDPAYGDAITYSLWAVERELKEIKEGLDAELFDGSAEVQGGAA</sequence>
<reference evidence="1 2" key="1">
    <citation type="journal article" date="2011" name="J. Bacteriol.">
        <title>Complete Genome Sequence of the Aerobic Marine Methanotroph Methylomonas methanica MC09.</title>
        <authorList>
            <person name="Boden R."/>
            <person name="Cunliffe M."/>
            <person name="Scanlan J."/>
            <person name="Moussard H."/>
            <person name="Kits K.D."/>
            <person name="Klotz M.G."/>
            <person name="Jetten M.S."/>
            <person name="Vuilleumier S."/>
            <person name="Han J."/>
            <person name="Peters L."/>
            <person name="Mikhailova N."/>
            <person name="Teshima H."/>
            <person name="Tapia R."/>
            <person name="Kyrpides N."/>
            <person name="Ivanova N."/>
            <person name="Pagani I."/>
            <person name="Cheng J.F."/>
            <person name="Goodwin L."/>
            <person name="Han C."/>
            <person name="Hauser L."/>
            <person name="Land M.L."/>
            <person name="Lapidus A."/>
            <person name="Lucas S."/>
            <person name="Pitluck S."/>
            <person name="Woyke T."/>
            <person name="Stein L."/>
            <person name="Murrell J.C."/>
        </authorList>
    </citation>
    <scope>NUCLEOTIDE SEQUENCE [LARGE SCALE GENOMIC DNA]</scope>
    <source>
        <strain evidence="1 2">MC09</strain>
    </source>
</reference>
<dbReference type="OrthoDB" id="5577316at2"/>
<reference evidence="2" key="3">
    <citation type="submission" date="2011-05" db="EMBL/GenBank/DDBJ databases">
        <title>Complete sequence of Methylomonas methanica MC09.</title>
        <authorList>
            <consortium name="US DOE Joint Genome Institute"/>
            <person name="Lucas S."/>
            <person name="Han J."/>
            <person name="Lapidus A."/>
            <person name="Cheng J.-F."/>
            <person name="Goodwin L."/>
            <person name="Pitluck S."/>
            <person name="Peters L."/>
            <person name="Mikhailova N."/>
            <person name="Teshima H."/>
            <person name="Han C."/>
            <person name="Tapia R."/>
            <person name="Land M."/>
            <person name="Hauser L."/>
            <person name="Kyrpides N."/>
            <person name="Ivanova N."/>
            <person name="Pagani I."/>
            <person name="Stein L."/>
            <person name="Woyke T."/>
        </authorList>
    </citation>
    <scope>NUCLEOTIDE SEQUENCE [LARGE SCALE GENOMIC DNA]</scope>
    <source>
        <strain evidence="2">MC09</strain>
    </source>
</reference>
<name>G0A3S9_METMM</name>
<keyword evidence="2" id="KW-1185">Reference proteome</keyword>
<dbReference type="STRING" id="857087.Metme_4353"/>
<evidence type="ECO:0000313" key="1">
    <source>
        <dbReference type="EMBL" id="AEG02701.1"/>
    </source>
</evidence>
<evidence type="ECO:0000313" key="2">
    <source>
        <dbReference type="Proteomes" id="UP000008888"/>
    </source>
</evidence>
<proteinExistence type="predicted"/>
<dbReference type="RefSeq" id="WP_013820914.1">
    <property type="nucleotide sequence ID" value="NC_015572.1"/>
</dbReference>
<reference key="2">
    <citation type="submission" date="2011-05" db="EMBL/GenBank/DDBJ databases">
        <title>Complete genome sequence of the aerobic marine methanotroph Methylomonas methanica MC09.</title>
        <authorList>
            <person name="Boden R."/>
            <person name="Cunliffe M."/>
            <person name="Scanlan J."/>
            <person name="Moussard H."/>
            <person name="Kits K.D."/>
            <person name="Klotz M."/>
            <person name="Jetten M."/>
            <person name="Vuilleumier S."/>
            <person name="Han J."/>
            <person name="Peters L."/>
            <person name="Mikhailova N."/>
            <person name="Teshima H."/>
            <person name="Tapia R."/>
            <person name="Kyrpides N."/>
            <person name="Ivanova N."/>
            <person name="Pagani I."/>
            <person name="Cheng J.-F."/>
            <person name="Goodwin L."/>
            <person name="Han C."/>
            <person name="Hauser L."/>
            <person name="Land M."/>
            <person name="Lapidus A."/>
            <person name="Lucas S."/>
            <person name="Pitluck S."/>
            <person name="Woyke T."/>
            <person name="Stein L.Y."/>
            <person name="Murrell C."/>
        </authorList>
    </citation>
    <scope>NUCLEOTIDE SEQUENCE</scope>
    <source>
        <strain>MC09</strain>
    </source>
</reference>
<organism evidence="1 2">
    <name type="scientific">Methylomonas methanica (strain DSM 25384 / MC09)</name>
    <dbReference type="NCBI Taxonomy" id="857087"/>
    <lineage>
        <taxon>Bacteria</taxon>
        <taxon>Pseudomonadati</taxon>
        <taxon>Pseudomonadota</taxon>
        <taxon>Gammaproteobacteria</taxon>
        <taxon>Methylococcales</taxon>
        <taxon>Methylococcaceae</taxon>
        <taxon>Methylomonas</taxon>
    </lineage>
</organism>
<accession>G0A3S9</accession>
<dbReference type="KEGG" id="mmt:Metme_4353"/>
<dbReference type="AlphaFoldDB" id="G0A3S9"/>
<dbReference type="EMBL" id="CP002738">
    <property type="protein sequence ID" value="AEG02701.1"/>
    <property type="molecule type" value="Genomic_DNA"/>
</dbReference>
<gene>
    <name evidence="1" type="ordered locus">Metme_4353</name>
</gene>
<dbReference type="Proteomes" id="UP000008888">
    <property type="component" value="Chromosome"/>
</dbReference>
<dbReference type="HOGENOM" id="CLU_1658759_0_0_6"/>
<protein>
    <submittedName>
        <fullName evidence="1">Uncharacterized protein</fullName>
    </submittedName>
</protein>